<proteinExistence type="predicted"/>
<dbReference type="Proteomes" id="UP001161247">
    <property type="component" value="Chromosome 5"/>
</dbReference>
<name>A0AAV1DG71_OLDCO</name>
<evidence type="ECO:0000313" key="2">
    <source>
        <dbReference type="EMBL" id="CAI9105913.1"/>
    </source>
</evidence>
<reference evidence="2" key="1">
    <citation type="submission" date="2023-03" db="EMBL/GenBank/DDBJ databases">
        <authorList>
            <person name="Julca I."/>
        </authorList>
    </citation>
    <scope>NUCLEOTIDE SEQUENCE</scope>
</reference>
<dbReference type="EMBL" id="OX459122">
    <property type="protein sequence ID" value="CAI9105913.1"/>
    <property type="molecule type" value="Genomic_DNA"/>
</dbReference>
<dbReference type="AlphaFoldDB" id="A0AAV1DG71"/>
<protein>
    <submittedName>
        <fullName evidence="2">OLC1v1004940C1</fullName>
    </submittedName>
</protein>
<sequence length="148" mass="16865">MKSSASTALSGIYSIQHGVAQPELNDDSQPMDLDSRSQAPLSSETKPLVLYDKDPTKAIQHGKSLQGSLRDEGDQRDNVENHHKLGPNCTKEHKKGPNQKLLEIKSWKDRLELIKRRNPCWRREMVLQVIPGDKEEKRRRFEAKLGAE</sequence>
<evidence type="ECO:0000256" key="1">
    <source>
        <dbReference type="SAM" id="MobiDB-lite"/>
    </source>
</evidence>
<accession>A0AAV1DG71</accession>
<evidence type="ECO:0000313" key="3">
    <source>
        <dbReference type="Proteomes" id="UP001161247"/>
    </source>
</evidence>
<organism evidence="2 3">
    <name type="scientific">Oldenlandia corymbosa var. corymbosa</name>
    <dbReference type="NCBI Taxonomy" id="529605"/>
    <lineage>
        <taxon>Eukaryota</taxon>
        <taxon>Viridiplantae</taxon>
        <taxon>Streptophyta</taxon>
        <taxon>Embryophyta</taxon>
        <taxon>Tracheophyta</taxon>
        <taxon>Spermatophyta</taxon>
        <taxon>Magnoliopsida</taxon>
        <taxon>eudicotyledons</taxon>
        <taxon>Gunneridae</taxon>
        <taxon>Pentapetalae</taxon>
        <taxon>asterids</taxon>
        <taxon>lamiids</taxon>
        <taxon>Gentianales</taxon>
        <taxon>Rubiaceae</taxon>
        <taxon>Rubioideae</taxon>
        <taxon>Spermacoceae</taxon>
        <taxon>Hedyotis-Oldenlandia complex</taxon>
        <taxon>Oldenlandia</taxon>
    </lineage>
</organism>
<gene>
    <name evidence="2" type="ORF">OLC1_LOCUS14511</name>
</gene>
<keyword evidence="3" id="KW-1185">Reference proteome</keyword>
<feature type="region of interest" description="Disordered" evidence="1">
    <location>
        <begin position="19"/>
        <end position="97"/>
    </location>
</feature>
<feature type="compositionally biased region" description="Polar residues" evidence="1">
    <location>
        <begin position="36"/>
        <end position="45"/>
    </location>
</feature>
<feature type="compositionally biased region" description="Basic and acidic residues" evidence="1">
    <location>
        <begin position="69"/>
        <end position="83"/>
    </location>
</feature>